<dbReference type="EMBL" id="CQBM01000017">
    <property type="protein sequence ID" value="CNI69107.1"/>
    <property type="molecule type" value="Genomic_DNA"/>
</dbReference>
<keyword evidence="9" id="KW-0966">Cell projection</keyword>
<accession>A0AA36LQ84</accession>
<reference evidence="9 10" key="1">
    <citation type="submission" date="2015-03" db="EMBL/GenBank/DDBJ databases">
        <authorList>
            <consortium name="Pathogen Informatics"/>
            <person name="Murphy D."/>
        </authorList>
    </citation>
    <scope>NUCLEOTIDE SEQUENCE [LARGE SCALE GENOMIC DNA]</scope>
    <source>
        <strain evidence="9 10">FE82747</strain>
    </source>
</reference>
<dbReference type="GO" id="GO:0044781">
    <property type="term" value="P:bacterial-type flagellum organization"/>
    <property type="evidence" value="ECO:0007669"/>
    <property type="project" value="UniProtKB-KW"/>
</dbReference>
<evidence type="ECO:0000313" key="10">
    <source>
        <dbReference type="Proteomes" id="UP000040841"/>
    </source>
</evidence>
<comment type="subcellular location">
    <subcellularLocation>
        <location evidence="1">Cytoplasm</location>
        <location evidence="1">Cytosol</location>
    </subcellularLocation>
</comment>
<dbReference type="Gene3D" id="1.20.58.380">
    <property type="entry name" value="Flagellar protein flit"/>
    <property type="match status" value="1"/>
</dbReference>
<evidence type="ECO:0000256" key="8">
    <source>
        <dbReference type="SAM" id="MobiDB-lite"/>
    </source>
</evidence>
<feature type="compositionally biased region" description="Polar residues" evidence="8">
    <location>
        <begin position="102"/>
        <end position="112"/>
    </location>
</feature>
<evidence type="ECO:0000256" key="7">
    <source>
        <dbReference type="ARBA" id="ARBA00093797"/>
    </source>
</evidence>
<evidence type="ECO:0000256" key="1">
    <source>
        <dbReference type="ARBA" id="ARBA00004514"/>
    </source>
</evidence>
<evidence type="ECO:0000256" key="4">
    <source>
        <dbReference type="ARBA" id="ARBA00023015"/>
    </source>
</evidence>
<evidence type="ECO:0000256" key="5">
    <source>
        <dbReference type="ARBA" id="ARBA00023163"/>
    </source>
</evidence>
<evidence type="ECO:0000256" key="3">
    <source>
        <dbReference type="ARBA" id="ARBA00022795"/>
    </source>
</evidence>
<sequence>MGNVQSEDYEDVYKLNLSLLEMAKEGKWDEFIELAEVYIITLHDIIENQPAEMMQDEKKNLSVMLSSLLENEDEITKTLKSRLDVLRKDMSSLQHGKKCSKAYSSQYTSAFH</sequence>
<keyword evidence="4" id="KW-0805">Transcription regulation</keyword>
<gene>
    <name evidence="9" type="ORF">ERS008502_03997</name>
</gene>
<keyword evidence="5" id="KW-0804">Transcription</keyword>
<dbReference type="Proteomes" id="UP000040841">
    <property type="component" value="Unassembled WGS sequence"/>
</dbReference>
<comment type="caution">
    <text evidence="9">The sequence shown here is derived from an EMBL/GenBank/DDBJ whole genome shotgun (WGS) entry which is preliminary data.</text>
</comment>
<evidence type="ECO:0000256" key="2">
    <source>
        <dbReference type="ARBA" id="ARBA00022490"/>
    </source>
</evidence>
<proteinExistence type="predicted"/>
<protein>
    <recommendedName>
        <fullName evidence="7">Flagellar protein FliT</fullName>
    </recommendedName>
</protein>
<evidence type="ECO:0000313" key="9">
    <source>
        <dbReference type="EMBL" id="CNI69107.1"/>
    </source>
</evidence>
<feature type="region of interest" description="Disordered" evidence="8">
    <location>
        <begin position="91"/>
        <end position="112"/>
    </location>
</feature>
<name>A0AA36LQ84_YERMO</name>
<keyword evidence="9" id="KW-0282">Flagellum</keyword>
<keyword evidence="2" id="KW-0963">Cytoplasm</keyword>
<dbReference type="RefSeq" id="WP_230817686.1">
    <property type="nucleotide sequence ID" value="NZ_CABHYE010000045.1"/>
</dbReference>
<keyword evidence="6" id="KW-0143">Chaperone</keyword>
<dbReference type="InterPro" id="IPR008622">
    <property type="entry name" value="FliT"/>
</dbReference>
<organism evidence="9 10">
    <name type="scientific">Yersinia mollaretii</name>
    <dbReference type="NCBI Taxonomy" id="33060"/>
    <lineage>
        <taxon>Bacteria</taxon>
        <taxon>Pseudomonadati</taxon>
        <taxon>Pseudomonadota</taxon>
        <taxon>Gammaproteobacteria</taxon>
        <taxon>Enterobacterales</taxon>
        <taxon>Yersiniaceae</taxon>
        <taxon>Yersinia</taxon>
    </lineage>
</organism>
<dbReference type="Pfam" id="PF05400">
    <property type="entry name" value="FliT"/>
    <property type="match status" value="1"/>
</dbReference>
<keyword evidence="3" id="KW-1005">Bacterial flagellum biogenesis</keyword>
<dbReference type="AlphaFoldDB" id="A0AA36LQ84"/>
<evidence type="ECO:0000256" key="6">
    <source>
        <dbReference type="ARBA" id="ARBA00023186"/>
    </source>
</evidence>
<keyword evidence="9" id="KW-0969">Cilium</keyword>